<dbReference type="GO" id="GO:0030170">
    <property type="term" value="F:pyridoxal phosphate binding"/>
    <property type="evidence" value="ECO:0007669"/>
    <property type="project" value="InterPro"/>
</dbReference>
<keyword evidence="5" id="KW-0663">Pyridoxal phosphate</keyword>
<proteinExistence type="inferred from homology"/>
<dbReference type="GO" id="GO:0008483">
    <property type="term" value="F:transaminase activity"/>
    <property type="evidence" value="ECO:0007669"/>
    <property type="project" value="UniProtKB-KW"/>
</dbReference>
<dbReference type="PANTHER" id="PTHR42790">
    <property type="entry name" value="AMINOTRANSFERASE"/>
    <property type="match status" value="1"/>
</dbReference>
<dbReference type="InterPro" id="IPR050859">
    <property type="entry name" value="Class-I_PLP-dep_aminotransf"/>
</dbReference>
<keyword evidence="4 7" id="KW-0808">Transferase</keyword>
<reference evidence="7 8" key="1">
    <citation type="submission" date="2019-04" db="EMBL/GenBank/DDBJ databases">
        <title>Friends and foes A comparative genomics study of 23 Aspergillus species from section Flavi.</title>
        <authorList>
            <consortium name="DOE Joint Genome Institute"/>
            <person name="Kjaerbolling I."/>
            <person name="Vesth T."/>
            <person name="Frisvad J.C."/>
            <person name="Nybo J.L."/>
            <person name="Theobald S."/>
            <person name="Kildgaard S."/>
            <person name="Isbrandt T."/>
            <person name="Kuo A."/>
            <person name="Sato A."/>
            <person name="Lyhne E.K."/>
            <person name="Kogle M.E."/>
            <person name="Wiebenga A."/>
            <person name="Kun R.S."/>
            <person name="Lubbers R.J."/>
            <person name="Makela M.R."/>
            <person name="Barry K."/>
            <person name="Chovatia M."/>
            <person name="Clum A."/>
            <person name="Daum C."/>
            <person name="Haridas S."/>
            <person name="He G."/>
            <person name="LaButti K."/>
            <person name="Lipzen A."/>
            <person name="Mondo S."/>
            <person name="Riley R."/>
            <person name="Salamov A."/>
            <person name="Simmons B.A."/>
            <person name="Magnuson J.K."/>
            <person name="Henrissat B."/>
            <person name="Mortensen U.H."/>
            <person name="Larsen T.O."/>
            <person name="Devries R.P."/>
            <person name="Grigoriev I.V."/>
            <person name="Machida M."/>
            <person name="Baker S.E."/>
            <person name="Andersen M.R."/>
        </authorList>
    </citation>
    <scope>NUCLEOTIDE SEQUENCE [LARGE SCALE GENOMIC DNA]</scope>
    <source>
        <strain evidence="7 8">CBS 151.66</strain>
    </source>
</reference>
<protein>
    <submittedName>
        <fullName evidence="7">PLP-dependent transferase</fullName>
    </submittedName>
</protein>
<keyword evidence="8" id="KW-1185">Reference proteome</keyword>
<dbReference type="Proteomes" id="UP000326565">
    <property type="component" value="Unassembled WGS sequence"/>
</dbReference>
<gene>
    <name evidence="7" type="ORF">BDV29DRAFT_195850</name>
</gene>
<dbReference type="EMBL" id="ML732410">
    <property type="protein sequence ID" value="KAB8068194.1"/>
    <property type="molecule type" value="Genomic_DNA"/>
</dbReference>
<evidence type="ECO:0000313" key="7">
    <source>
        <dbReference type="EMBL" id="KAB8068194.1"/>
    </source>
</evidence>
<dbReference type="InterPro" id="IPR004839">
    <property type="entry name" value="Aminotransferase_I/II_large"/>
</dbReference>
<evidence type="ECO:0000259" key="6">
    <source>
        <dbReference type="Pfam" id="PF00155"/>
    </source>
</evidence>
<evidence type="ECO:0000256" key="3">
    <source>
        <dbReference type="ARBA" id="ARBA00022576"/>
    </source>
</evidence>
<comment type="cofactor">
    <cofactor evidence="1">
        <name>pyridoxal 5'-phosphate</name>
        <dbReference type="ChEBI" id="CHEBI:597326"/>
    </cofactor>
</comment>
<evidence type="ECO:0000256" key="4">
    <source>
        <dbReference type="ARBA" id="ARBA00022679"/>
    </source>
</evidence>
<dbReference type="PANTHER" id="PTHR42790:SF19">
    <property type="entry name" value="KYNURENINE_ALPHA-AMINOADIPATE AMINOTRANSFERASE, MITOCHONDRIAL"/>
    <property type="match status" value="1"/>
</dbReference>
<evidence type="ECO:0000256" key="2">
    <source>
        <dbReference type="ARBA" id="ARBA00007441"/>
    </source>
</evidence>
<dbReference type="OrthoDB" id="691673at2759"/>
<evidence type="ECO:0000313" key="8">
    <source>
        <dbReference type="Proteomes" id="UP000326565"/>
    </source>
</evidence>
<dbReference type="InterPro" id="IPR015421">
    <property type="entry name" value="PyrdxlP-dep_Trfase_major"/>
</dbReference>
<evidence type="ECO:0000256" key="5">
    <source>
        <dbReference type="ARBA" id="ARBA00022898"/>
    </source>
</evidence>
<dbReference type="Pfam" id="PF00155">
    <property type="entry name" value="Aminotran_1_2"/>
    <property type="match status" value="1"/>
</dbReference>
<evidence type="ECO:0000256" key="1">
    <source>
        <dbReference type="ARBA" id="ARBA00001933"/>
    </source>
</evidence>
<dbReference type="CDD" id="cd00609">
    <property type="entry name" value="AAT_like"/>
    <property type="match status" value="1"/>
</dbReference>
<dbReference type="InterPro" id="IPR015424">
    <property type="entry name" value="PyrdxlP-dep_Trfase"/>
</dbReference>
<dbReference type="GO" id="GO:1901605">
    <property type="term" value="P:alpha-amino acid metabolic process"/>
    <property type="evidence" value="ECO:0007669"/>
    <property type="project" value="TreeGrafter"/>
</dbReference>
<dbReference type="Gene3D" id="3.40.640.10">
    <property type="entry name" value="Type I PLP-dependent aspartate aminotransferase-like (Major domain)"/>
    <property type="match status" value="1"/>
</dbReference>
<dbReference type="AlphaFoldDB" id="A0A5N5WLK9"/>
<dbReference type="SUPFAM" id="SSF53383">
    <property type="entry name" value="PLP-dependent transferases"/>
    <property type="match status" value="1"/>
</dbReference>
<comment type="similarity">
    <text evidence="2">Belongs to the class-I pyridoxal-phosphate-dependent aminotransferase family.</text>
</comment>
<organism evidence="7 8">
    <name type="scientific">Aspergillus leporis</name>
    <dbReference type="NCBI Taxonomy" id="41062"/>
    <lineage>
        <taxon>Eukaryota</taxon>
        <taxon>Fungi</taxon>
        <taxon>Dikarya</taxon>
        <taxon>Ascomycota</taxon>
        <taxon>Pezizomycotina</taxon>
        <taxon>Eurotiomycetes</taxon>
        <taxon>Eurotiomycetidae</taxon>
        <taxon>Eurotiales</taxon>
        <taxon>Aspergillaceae</taxon>
        <taxon>Aspergillus</taxon>
        <taxon>Aspergillus subgen. Circumdati</taxon>
    </lineage>
</organism>
<accession>A0A5N5WLK9</accession>
<sequence length="432" mass="47661">MGSIGPDGGAVDPTPLFSKRVQQWEPGAIRSLLPLEALPGMISLVAGKPNPETFPFAKISISLKGSKEKQIVLEESALIDALQYGLPAGNAELIQWFEELQKTVHGIRCNDGWACCIGNGSQELIHRAFQVFTDPGDPILLETGVAGFLRADGHELIEVPSDADGLQPSVLEKILLEWPGKCRYPTVLYTTPTGSNPTGRSCTESCKAQILRLAKRFNFMILEDDAYYFLNFEVPSKRARSYLALEKEINGETGRVVRFDSLSKVVSSGMRLGVLTGPIPVVQKVTRITENINLQPSSTTQLLALSLFQHWGHSGFLKHCTRAAGLYRHRRDVFAAAAERHLKGKATWDVPRAGMFFWLTLRLPPGRDSFELLSKQGMENGILAIPGVAFMPNVQKTCQLRVSYSLVTEAEMGEACRRIAKLVDDAWTSEIH</sequence>
<feature type="domain" description="Aminotransferase class I/classII large" evidence="6">
    <location>
        <begin position="84"/>
        <end position="419"/>
    </location>
</feature>
<keyword evidence="3" id="KW-0032">Aminotransferase</keyword>
<name>A0A5N5WLK9_9EURO</name>